<organism evidence="10 11">
    <name type="scientific">Candidatus Beckwithbacteria bacterium CG10_big_fil_rev_8_21_14_0_10_34_10</name>
    <dbReference type="NCBI Taxonomy" id="1974495"/>
    <lineage>
        <taxon>Bacteria</taxon>
        <taxon>Candidatus Beckwithiibacteriota</taxon>
    </lineage>
</organism>
<dbReference type="GO" id="GO:0009103">
    <property type="term" value="P:lipopolysaccharide biosynthetic process"/>
    <property type="evidence" value="ECO:0007669"/>
    <property type="project" value="UniProtKB-ARBA"/>
</dbReference>
<evidence type="ECO:0000313" key="10">
    <source>
        <dbReference type="EMBL" id="PIS08915.1"/>
    </source>
</evidence>
<sequence>MKLFKLKYFFPIIILIFTLLSHGINLFNYPVFLGDEGIYSFQAWWLVGLGKLGPYTYWYDHAPFGWFLLGLWQRLTFGPFSFGFSLNSGRILMVVLASLGSLGIYYLVKNLTKNKYLGLFSSFVFAISPLAIFYHRMILLDNIETFFLIFSLLFLFKAKKRGLYFLLSGIFYGLAFLSKEIVIFLLPSYVLALFWQSKGKNQNYTRFLCLSAAFFIILFLPLLALLRGELFPSAWFGGKEHVSLIETILFQLSRGSGSRPWQPYSYFSQSLVKWLDHGSFLFLAGLWAMIVNLFNFKKDKPSFLFSLFSLNYLLFLARGSFILDFYIIPLLFFFSVNISLALRSIYEEFKLIKKLKPFYPILALVFCFWLGYSSLYLFTTKVTGNQTEVVNYIKNNLPEESVILVDDFAFLDIRLKRNNNDKAFPRVEWYSKAEDDPQIREEELKNDWRNVDFLMIDDYIEKGMASGKMPFLEKVFKNSTLVKEFSSGEEKRGGIRVSLFKVDSKNKGFEEFIKN</sequence>
<dbReference type="EMBL" id="PEZT01000024">
    <property type="protein sequence ID" value="PIS08915.1"/>
    <property type="molecule type" value="Genomic_DNA"/>
</dbReference>
<comment type="subcellular location">
    <subcellularLocation>
        <location evidence="1">Cell membrane</location>
        <topology evidence="1">Multi-pass membrane protein</topology>
    </subcellularLocation>
</comment>
<evidence type="ECO:0000256" key="3">
    <source>
        <dbReference type="ARBA" id="ARBA00022676"/>
    </source>
</evidence>
<keyword evidence="2" id="KW-1003">Cell membrane</keyword>
<evidence type="ECO:0000256" key="8">
    <source>
        <dbReference type="SAM" id="Phobius"/>
    </source>
</evidence>
<dbReference type="GO" id="GO:0005886">
    <property type="term" value="C:plasma membrane"/>
    <property type="evidence" value="ECO:0007669"/>
    <property type="project" value="UniProtKB-SubCell"/>
</dbReference>
<gene>
    <name evidence="10" type="ORF">COT75_04155</name>
</gene>
<proteinExistence type="predicted"/>
<evidence type="ECO:0000256" key="4">
    <source>
        <dbReference type="ARBA" id="ARBA00022679"/>
    </source>
</evidence>
<feature type="transmembrane region" description="Helical" evidence="8">
    <location>
        <begin position="6"/>
        <end position="27"/>
    </location>
</feature>
<dbReference type="Proteomes" id="UP000230093">
    <property type="component" value="Unassembled WGS sequence"/>
</dbReference>
<accession>A0A2H0W8L7</accession>
<feature type="domain" description="Glycosyltransferase RgtA/B/C/D-like" evidence="9">
    <location>
        <begin position="60"/>
        <end position="223"/>
    </location>
</feature>
<feature type="transmembrane region" description="Helical" evidence="8">
    <location>
        <begin position="358"/>
        <end position="378"/>
    </location>
</feature>
<keyword evidence="6 8" id="KW-1133">Transmembrane helix</keyword>
<feature type="transmembrane region" description="Helical" evidence="8">
    <location>
        <begin position="327"/>
        <end position="346"/>
    </location>
</feature>
<feature type="transmembrane region" description="Helical" evidence="8">
    <location>
        <begin position="39"/>
        <end position="58"/>
    </location>
</feature>
<feature type="transmembrane region" description="Helical" evidence="8">
    <location>
        <begin position="170"/>
        <end position="195"/>
    </location>
</feature>
<feature type="transmembrane region" description="Helical" evidence="8">
    <location>
        <begin position="303"/>
        <end position="321"/>
    </location>
</feature>
<keyword evidence="3" id="KW-0328">Glycosyltransferase</keyword>
<dbReference type="Pfam" id="PF13231">
    <property type="entry name" value="PMT_2"/>
    <property type="match status" value="1"/>
</dbReference>
<feature type="transmembrane region" description="Helical" evidence="8">
    <location>
        <begin position="277"/>
        <end position="296"/>
    </location>
</feature>
<dbReference type="InterPro" id="IPR050297">
    <property type="entry name" value="LipidA_mod_glycosyltrf_83"/>
</dbReference>
<dbReference type="AlphaFoldDB" id="A0A2H0W8L7"/>
<feature type="transmembrane region" description="Helical" evidence="8">
    <location>
        <begin position="91"/>
        <end position="108"/>
    </location>
</feature>
<evidence type="ECO:0000259" key="9">
    <source>
        <dbReference type="Pfam" id="PF13231"/>
    </source>
</evidence>
<keyword evidence="5 8" id="KW-0812">Transmembrane</keyword>
<feature type="transmembrane region" description="Helical" evidence="8">
    <location>
        <begin position="114"/>
        <end position="132"/>
    </location>
</feature>
<dbReference type="InterPro" id="IPR038731">
    <property type="entry name" value="RgtA/B/C-like"/>
</dbReference>
<evidence type="ECO:0000313" key="11">
    <source>
        <dbReference type="Proteomes" id="UP000230093"/>
    </source>
</evidence>
<evidence type="ECO:0000256" key="6">
    <source>
        <dbReference type="ARBA" id="ARBA00022989"/>
    </source>
</evidence>
<protein>
    <recommendedName>
        <fullName evidence="9">Glycosyltransferase RgtA/B/C/D-like domain-containing protein</fullName>
    </recommendedName>
</protein>
<evidence type="ECO:0000256" key="7">
    <source>
        <dbReference type="ARBA" id="ARBA00023136"/>
    </source>
</evidence>
<evidence type="ECO:0000256" key="1">
    <source>
        <dbReference type="ARBA" id="ARBA00004651"/>
    </source>
</evidence>
<dbReference type="GO" id="GO:0016763">
    <property type="term" value="F:pentosyltransferase activity"/>
    <property type="evidence" value="ECO:0007669"/>
    <property type="project" value="TreeGrafter"/>
</dbReference>
<evidence type="ECO:0000256" key="5">
    <source>
        <dbReference type="ARBA" id="ARBA00022692"/>
    </source>
</evidence>
<feature type="transmembrane region" description="Helical" evidence="8">
    <location>
        <begin position="207"/>
        <end position="226"/>
    </location>
</feature>
<keyword evidence="4" id="KW-0808">Transferase</keyword>
<keyword evidence="7 8" id="KW-0472">Membrane</keyword>
<comment type="caution">
    <text evidence="10">The sequence shown here is derived from an EMBL/GenBank/DDBJ whole genome shotgun (WGS) entry which is preliminary data.</text>
</comment>
<reference evidence="11" key="1">
    <citation type="submission" date="2017-09" db="EMBL/GenBank/DDBJ databases">
        <title>Depth-based differentiation of microbial function through sediment-hosted aquifers and enrichment of novel symbionts in the deep terrestrial subsurface.</title>
        <authorList>
            <person name="Probst A.J."/>
            <person name="Ladd B."/>
            <person name="Jarett J.K."/>
            <person name="Geller-Mcgrath D.E."/>
            <person name="Sieber C.M.K."/>
            <person name="Emerson J.B."/>
            <person name="Anantharaman K."/>
            <person name="Thomas B.C."/>
            <person name="Malmstrom R."/>
            <person name="Stieglmeier M."/>
            <person name="Klingl A."/>
            <person name="Woyke T."/>
            <person name="Ryan C.M."/>
            <person name="Banfield J.F."/>
        </authorList>
    </citation>
    <scope>NUCLEOTIDE SEQUENCE [LARGE SCALE GENOMIC DNA]</scope>
</reference>
<name>A0A2H0W8L7_9BACT</name>
<dbReference type="PANTHER" id="PTHR33908:SF11">
    <property type="entry name" value="MEMBRANE PROTEIN"/>
    <property type="match status" value="1"/>
</dbReference>
<dbReference type="PANTHER" id="PTHR33908">
    <property type="entry name" value="MANNOSYLTRANSFERASE YKCB-RELATED"/>
    <property type="match status" value="1"/>
</dbReference>
<evidence type="ECO:0000256" key="2">
    <source>
        <dbReference type="ARBA" id="ARBA00022475"/>
    </source>
</evidence>